<comment type="caution">
    <text evidence="7">The sequence shown here is derived from an EMBL/GenBank/DDBJ whole genome shotgun (WGS) entry which is preliminary data.</text>
</comment>
<feature type="transmembrane region" description="Helical" evidence="6">
    <location>
        <begin position="164"/>
        <end position="184"/>
    </location>
</feature>
<dbReference type="STRING" id="5539.A0A3E2HQW8"/>
<evidence type="ECO:0000256" key="5">
    <source>
        <dbReference type="ARBA" id="ARBA00023242"/>
    </source>
</evidence>
<evidence type="ECO:0000256" key="1">
    <source>
        <dbReference type="ARBA" id="ARBA00004123"/>
    </source>
</evidence>
<dbReference type="GO" id="GO:0000981">
    <property type="term" value="F:DNA-binding transcription factor activity, RNA polymerase II-specific"/>
    <property type="evidence" value="ECO:0007669"/>
    <property type="project" value="TreeGrafter"/>
</dbReference>
<dbReference type="Proteomes" id="UP000258309">
    <property type="component" value="Unassembled WGS sequence"/>
</dbReference>
<dbReference type="EMBL" id="NCSJ02000005">
    <property type="protein sequence ID" value="RFU35727.1"/>
    <property type="molecule type" value="Genomic_DNA"/>
</dbReference>
<sequence length="581" mass="64847">MNNEASSSRQDRELLKQFLFKIGSQLSSPVATPSIRAQVQRPRIPTQKSLSEAIDAAENPLLLLAQTSEDLSVETELRSPATPAIANGRPNVRSQASTAYNEAFFGPFKPMLDIQPELDPIALGLVDMAEAEQLFSFFYQTLSEMRWGLDPAIHSAKFVHQRSLFLFTSVLAVSALYIPSAGTLSKRLRLHCQKLADVVISKRMRSVEIVLAFMVNVPWLTPGTHWADDETWMYLSAASTIALDISLDKIILHPGIDKTILEWSKSHQSECIDAHKVMDLDQCPDVDITSEWGRRLLRRRERAWLTLWGLERGVCLARGRRWSVPVTPLIEFCDNWHESDIAATWDNIIGPAMVLRRDLLPFIEKLKSGLLMKSAEEPMIDSNLEPDAAVRKQFRAAAFSAALSVLRTAVQREAELMAMPNNSVIMVAFSAAFAIQITKFPEKGTSSLTASVITLISEVANVLERIGTVTQHRNGISALFAVRLRHIVHLASSSIVSKGYLEETSITDEGPTRPDKSDNRQGSSAGFLEELEQPVHFADISIDQINGMIDAMGDDLGVLDWNFDMDFNFRDPDFLDWGHFS</sequence>
<dbReference type="PANTHER" id="PTHR31845:SF17">
    <property type="entry name" value="ZN(II)2CYS6 TRANSCRIPTION FACTOR (EUROFUNG)"/>
    <property type="match status" value="1"/>
</dbReference>
<keyword evidence="3" id="KW-0238">DNA-binding</keyword>
<feature type="non-terminal residue" evidence="7">
    <location>
        <position position="1"/>
    </location>
</feature>
<evidence type="ECO:0000256" key="6">
    <source>
        <dbReference type="SAM" id="Phobius"/>
    </source>
</evidence>
<dbReference type="InterPro" id="IPR051089">
    <property type="entry name" value="prtT"/>
</dbReference>
<keyword evidence="8" id="KW-1185">Reference proteome</keyword>
<evidence type="ECO:0000256" key="4">
    <source>
        <dbReference type="ARBA" id="ARBA00023163"/>
    </source>
</evidence>
<keyword evidence="2" id="KW-0805">Transcription regulation</keyword>
<evidence type="ECO:0000256" key="2">
    <source>
        <dbReference type="ARBA" id="ARBA00023015"/>
    </source>
</evidence>
<name>A0A3E2HQW8_SCYLI</name>
<dbReference type="AlphaFoldDB" id="A0A3E2HQW8"/>
<dbReference type="OrthoDB" id="3429912at2759"/>
<dbReference type="PANTHER" id="PTHR31845">
    <property type="entry name" value="FINGER DOMAIN PROTEIN, PUTATIVE-RELATED"/>
    <property type="match status" value="1"/>
</dbReference>
<keyword evidence="6" id="KW-0812">Transmembrane</keyword>
<gene>
    <name evidence="7" type="ORF">B7463_g577</name>
</gene>
<comment type="subcellular location">
    <subcellularLocation>
        <location evidence="1">Nucleus</location>
    </subcellularLocation>
</comment>
<keyword evidence="5" id="KW-0539">Nucleus</keyword>
<keyword evidence="6" id="KW-0472">Membrane</keyword>
<reference evidence="7 8" key="1">
    <citation type="submission" date="2018-05" db="EMBL/GenBank/DDBJ databases">
        <title>Draft genome sequence of Scytalidium lignicola DSM 105466, a ubiquitous saprotrophic fungus.</title>
        <authorList>
            <person name="Buettner E."/>
            <person name="Gebauer A.M."/>
            <person name="Hofrichter M."/>
            <person name="Liers C."/>
            <person name="Kellner H."/>
        </authorList>
    </citation>
    <scope>NUCLEOTIDE SEQUENCE [LARGE SCALE GENOMIC DNA]</scope>
    <source>
        <strain evidence="7 8">DSM 105466</strain>
    </source>
</reference>
<feature type="non-terminal residue" evidence="7">
    <location>
        <position position="581"/>
    </location>
</feature>
<evidence type="ECO:0000313" key="8">
    <source>
        <dbReference type="Proteomes" id="UP000258309"/>
    </source>
</evidence>
<proteinExistence type="predicted"/>
<evidence type="ECO:0000256" key="3">
    <source>
        <dbReference type="ARBA" id="ARBA00023125"/>
    </source>
</evidence>
<accession>A0A3E2HQW8</accession>
<keyword evidence="4" id="KW-0804">Transcription</keyword>
<dbReference type="GO" id="GO:0005634">
    <property type="term" value="C:nucleus"/>
    <property type="evidence" value="ECO:0007669"/>
    <property type="project" value="UniProtKB-SubCell"/>
</dbReference>
<evidence type="ECO:0000313" key="7">
    <source>
        <dbReference type="EMBL" id="RFU35727.1"/>
    </source>
</evidence>
<organism evidence="7 8">
    <name type="scientific">Scytalidium lignicola</name>
    <name type="common">Hyphomycete</name>
    <dbReference type="NCBI Taxonomy" id="5539"/>
    <lineage>
        <taxon>Eukaryota</taxon>
        <taxon>Fungi</taxon>
        <taxon>Dikarya</taxon>
        <taxon>Ascomycota</taxon>
        <taxon>Pezizomycotina</taxon>
        <taxon>Leotiomycetes</taxon>
        <taxon>Leotiomycetes incertae sedis</taxon>
        <taxon>Scytalidium</taxon>
    </lineage>
</organism>
<protein>
    <recommendedName>
        <fullName evidence="9">Transcription factor domain-containing protein</fullName>
    </recommendedName>
</protein>
<dbReference type="GO" id="GO:0000976">
    <property type="term" value="F:transcription cis-regulatory region binding"/>
    <property type="evidence" value="ECO:0007669"/>
    <property type="project" value="TreeGrafter"/>
</dbReference>
<evidence type="ECO:0008006" key="9">
    <source>
        <dbReference type="Google" id="ProtNLM"/>
    </source>
</evidence>
<keyword evidence="6" id="KW-1133">Transmembrane helix</keyword>